<accession>A0A2A5RUH0</accession>
<dbReference type="EMBL" id="JXJW01000033">
    <property type="protein sequence ID" value="PCS04431.1"/>
    <property type="molecule type" value="Genomic_DNA"/>
</dbReference>
<evidence type="ECO:0000313" key="1">
    <source>
        <dbReference type="EMBL" id="PCS04431.1"/>
    </source>
</evidence>
<evidence type="ECO:0000313" key="2">
    <source>
        <dbReference type="Proteomes" id="UP000218282"/>
    </source>
</evidence>
<proteinExistence type="predicted"/>
<sequence>MDIYYVNTASSDQPQVLNDILNEYHIDEVPTLVYLNATGQITKFSGDDEKSLNQFIQSKE</sequence>
<comment type="caution">
    <text evidence="1">The sequence shown here is derived from an EMBL/GenBank/DDBJ whole genome shotgun (WGS) entry which is preliminary data.</text>
</comment>
<keyword evidence="2" id="KW-1185">Reference proteome</keyword>
<dbReference type="Proteomes" id="UP000218282">
    <property type="component" value="Unassembled WGS sequence"/>
</dbReference>
<dbReference type="Gene3D" id="3.40.30.10">
    <property type="entry name" value="Glutaredoxin"/>
    <property type="match status" value="1"/>
</dbReference>
<dbReference type="AlphaFoldDB" id="A0A2A5RUH0"/>
<reference evidence="1 2" key="1">
    <citation type="submission" date="2014-12" db="EMBL/GenBank/DDBJ databases">
        <title>Draft genome sequences of 10 type strains of Lactococcus.</title>
        <authorList>
            <person name="Sun Z."/>
            <person name="Zhong Z."/>
            <person name="Liu W."/>
            <person name="Zhang W."/>
            <person name="Zhang H."/>
        </authorList>
    </citation>
    <scope>NUCLEOTIDE SEQUENCE [LARGE SCALE GENOMIC DNA]</scope>
    <source>
        <strain evidence="1 2">DSM 6634</strain>
    </source>
</reference>
<dbReference type="InterPro" id="IPR046698">
    <property type="entry name" value="PedC-like"/>
</dbReference>
<evidence type="ECO:0008006" key="3">
    <source>
        <dbReference type="Google" id="ProtNLM"/>
    </source>
</evidence>
<protein>
    <recommendedName>
        <fullName evidence="3">Thioredoxin domain-containing protein</fullName>
    </recommendedName>
</protein>
<organism evidence="1 2">
    <name type="scientific">Pseudolactococcus piscium</name>
    <dbReference type="NCBI Taxonomy" id="1364"/>
    <lineage>
        <taxon>Bacteria</taxon>
        <taxon>Bacillati</taxon>
        <taxon>Bacillota</taxon>
        <taxon>Bacilli</taxon>
        <taxon>Lactobacillales</taxon>
        <taxon>Streptococcaceae</taxon>
        <taxon>Pseudolactococcus</taxon>
    </lineage>
</organism>
<name>A0A2A5RUH0_9LACT</name>
<dbReference type="Pfam" id="PF20207">
    <property type="entry name" value="DUF6568"/>
    <property type="match status" value="1"/>
</dbReference>
<gene>
    <name evidence="1" type="ORF">RU86_GL001632</name>
</gene>